<proteinExistence type="predicted"/>
<name>A0ABX0ZD75_9ACTN</name>
<evidence type="ECO:0000256" key="2">
    <source>
        <dbReference type="SAM" id="SignalP"/>
    </source>
</evidence>
<keyword evidence="2" id="KW-0732">Signal</keyword>
<protein>
    <recommendedName>
        <fullName evidence="5">META domain-containing protein</fullName>
    </recommendedName>
</protein>
<gene>
    <name evidence="3" type="ORF">HCJ94_23785</name>
</gene>
<dbReference type="Proteomes" id="UP000783871">
    <property type="component" value="Unassembled WGS sequence"/>
</dbReference>
<evidence type="ECO:0000313" key="3">
    <source>
        <dbReference type="EMBL" id="NJP34919.1"/>
    </source>
</evidence>
<dbReference type="RefSeq" id="WP_168003269.1">
    <property type="nucleotide sequence ID" value="NZ_JAATEO010000031.1"/>
</dbReference>
<keyword evidence="4" id="KW-1185">Reference proteome</keyword>
<sequence length="302" mass="31293">MHQDRYVIGSVALAVLLLAGCAGTDSPGTPAPPSPAATTPAVPQEPTGLVGAWAVSGREVPADTVLRLADDGLLVFRGCEMLLGEWRADQSGLFLAGVHTSSTTDDRRCDPAPRPEAPDWLARAAGFRAEGESRVLLDADGGELARLRPGARPRGGPNVYRPWLEPPTVTDEMRRRLAPVPALPGNLAAPTRDDLVGRWLPVAGPDGRTPTPGSGNWPTPPFAELAADGTWRASDGCNSSNGQWAAGPGGAFGATGGGSTLIGCNNVPVNGWLSAARQAGLDGDVLVLRDAQGKETGRLRRG</sequence>
<organism evidence="3 4">
    <name type="scientific">Micromonospora thermarum</name>
    <dbReference type="NCBI Taxonomy" id="2720024"/>
    <lineage>
        <taxon>Bacteria</taxon>
        <taxon>Bacillati</taxon>
        <taxon>Actinomycetota</taxon>
        <taxon>Actinomycetes</taxon>
        <taxon>Micromonosporales</taxon>
        <taxon>Micromonosporaceae</taxon>
        <taxon>Micromonospora</taxon>
    </lineage>
</organism>
<evidence type="ECO:0008006" key="5">
    <source>
        <dbReference type="Google" id="ProtNLM"/>
    </source>
</evidence>
<comment type="caution">
    <text evidence="3">The sequence shown here is derived from an EMBL/GenBank/DDBJ whole genome shotgun (WGS) entry which is preliminary data.</text>
</comment>
<feature type="region of interest" description="Disordered" evidence="1">
    <location>
        <begin position="26"/>
        <end position="45"/>
    </location>
</feature>
<feature type="signal peptide" evidence="2">
    <location>
        <begin position="1"/>
        <end position="24"/>
    </location>
</feature>
<dbReference type="EMBL" id="JAATEO010000031">
    <property type="protein sequence ID" value="NJP34919.1"/>
    <property type="molecule type" value="Genomic_DNA"/>
</dbReference>
<accession>A0ABX0ZD75</accession>
<reference evidence="3 4" key="1">
    <citation type="submission" date="2020-03" db="EMBL/GenBank/DDBJ databases">
        <title>WGS of actinomycetes isolated from Thailand.</title>
        <authorList>
            <person name="Thawai C."/>
        </authorList>
    </citation>
    <scope>NUCLEOTIDE SEQUENCE [LARGE SCALE GENOMIC DNA]</scope>
    <source>
        <strain evidence="3 4">HSS6-12</strain>
    </source>
</reference>
<evidence type="ECO:0000313" key="4">
    <source>
        <dbReference type="Proteomes" id="UP000783871"/>
    </source>
</evidence>
<dbReference type="PROSITE" id="PS51257">
    <property type="entry name" value="PROKAR_LIPOPROTEIN"/>
    <property type="match status" value="1"/>
</dbReference>
<feature type="chain" id="PRO_5045971484" description="META domain-containing protein" evidence="2">
    <location>
        <begin position="25"/>
        <end position="302"/>
    </location>
</feature>
<evidence type="ECO:0000256" key="1">
    <source>
        <dbReference type="SAM" id="MobiDB-lite"/>
    </source>
</evidence>